<dbReference type="Pfam" id="PF00881">
    <property type="entry name" value="Nitroreductase"/>
    <property type="match status" value="1"/>
</dbReference>
<keyword evidence="3" id="KW-0285">Flavoprotein</keyword>
<sequence>MILYQKTKALISTRLKYLFSKLYKFFYFVKMDVLEALHSRHTVRQYEPDYTIPRDQLEQMINVALDSPTGRNYQEIDLVVCTNRQKLDEATKISFDSWDEGRRSRWLNRKTDLGVKNVVTCDASCVVFLVLNEERCPDRQFAEIDSGIMLMSIMASAREFGLQTMCLGALLWGDKAGLEKSLGIPEGKLLMAVAIGKPKPDIKIADKKRLCSARYIE</sequence>
<evidence type="ECO:0000259" key="6">
    <source>
        <dbReference type="Pfam" id="PF00881"/>
    </source>
</evidence>
<dbReference type="EMBL" id="JAPFFF010000006">
    <property type="protein sequence ID" value="KAK8887293.1"/>
    <property type="molecule type" value="Genomic_DNA"/>
</dbReference>
<proteinExistence type="inferred from homology"/>
<reference evidence="7 8" key="1">
    <citation type="submission" date="2024-04" db="EMBL/GenBank/DDBJ databases">
        <title>Tritrichomonas musculus Genome.</title>
        <authorList>
            <person name="Alves-Ferreira E."/>
            <person name="Grigg M."/>
            <person name="Lorenzi H."/>
            <person name="Galac M."/>
        </authorList>
    </citation>
    <scope>NUCLEOTIDE SEQUENCE [LARGE SCALE GENOMIC DNA]</scope>
    <source>
        <strain evidence="7 8">EAF2021</strain>
    </source>
</reference>
<comment type="similarity">
    <text evidence="2">Belongs to the nitroreductase family.</text>
</comment>
<dbReference type="Gene3D" id="3.40.109.10">
    <property type="entry name" value="NADH Oxidase"/>
    <property type="match status" value="1"/>
</dbReference>
<evidence type="ECO:0000256" key="5">
    <source>
        <dbReference type="ARBA" id="ARBA00023002"/>
    </source>
</evidence>
<feature type="domain" description="Nitroreductase" evidence="6">
    <location>
        <begin position="39"/>
        <end position="197"/>
    </location>
</feature>
<evidence type="ECO:0000256" key="1">
    <source>
        <dbReference type="ARBA" id="ARBA00001917"/>
    </source>
</evidence>
<accession>A0ABR2K8W0</accession>
<name>A0ABR2K8W0_9EUKA</name>
<evidence type="ECO:0000313" key="7">
    <source>
        <dbReference type="EMBL" id="KAK8887293.1"/>
    </source>
</evidence>
<dbReference type="InterPro" id="IPR029479">
    <property type="entry name" value="Nitroreductase"/>
</dbReference>
<keyword evidence="4" id="KW-0288">FMN</keyword>
<dbReference type="InterPro" id="IPR000415">
    <property type="entry name" value="Nitroreductase-like"/>
</dbReference>
<evidence type="ECO:0000256" key="2">
    <source>
        <dbReference type="ARBA" id="ARBA00007118"/>
    </source>
</evidence>
<evidence type="ECO:0000313" key="8">
    <source>
        <dbReference type="Proteomes" id="UP001470230"/>
    </source>
</evidence>
<dbReference type="PANTHER" id="PTHR43673:SF2">
    <property type="entry name" value="NITROREDUCTASE"/>
    <property type="match status" value="1"/>
</dbReference>
<keyword evidence="5" id="KW-0560">Oxidoreductase</keyword>
<comment type="caution">
    <text evidence="7">The sequence shown here is derived from an EMBL/GenBank/DDBJ whole genome shotgun (WGS) entry which is preliminary data.</text>
</comment>
<keyword evidence="8" id="KW-1185">Reference proteome</keyword>
<evidence type="ECO:0000256" key="3">
    <source>
        <dbReference type="ARBA" id="ARBA00022630"/>
    </source>
</evidence>
<organism evidence="7 8">
    <name type="scientific">Tritrichomonas musculus</name>
    <dbReference type="NCBI Taxonomy" id="1915356"/>
    <lineage>
        <taxon>Eukaryota</taxon>
        <taxon>Metamonada</taxon>
        <taxon>Parabasalia</taxon>
        <taxon>Tritrichomonadida</taxon>
        <taxon>Tritrichomonadidae</taxon>
        <taxon>Tritrichomonas</taxon>
    </lineage>
</organism>
<dbReference type="SUPFAM" id="SSF55469">
    <property type="entry name" value="FMN-dependent nitroreductase-like"/>
    <property type="match status" value="1"/>
</dbReference>
<dbReference type="Proteomes" id="UP001470230">
    <property type="component" value="Unassembled WGS sequence"/>
</dbReference>
<protein>
    <recommendedName>
        <fullName evidence="6">Nitroreductase domain-containing protein</fullName>
    </recommendedName>
</protein>
<evidence type="ECO:0000256" key="4">
    <source>
        <dbReference type="ARBA" id="ARBA00022643"/>
    </source>
</evidence>
<dbReference type="PANTHER" id="PTHR43673">
    <property type="entry name" value="NAD(P)H NITROREDUCTASE YDGI-RELATED"/>
    <property type="match status" value="1"/>
</dbReference>
<comment type="cofactor">
    <cofactor evidence="1">
        <name>FMN</name>
        <dbReference type="ChEBI" id="CHEBI:58210"/>
    </cofactor>
</comment>
<gene>
    <name evidence="7" type="ORF">M9Y10_038331</name>
</gene>